<evidence type="ECO:0000256" key="10">
    <source>
        <dbReference type="SAM" id="MobiDB-lite"/>
    </source>
</evidence>
<evidence type="ECO:0000313" key="15">
    <source>
        <dbReference type="EMBL" id="CAF3945344.1"/>
    </source>
</evidence>
<comment type="subcellular location">
    <subcellularLocation>
        <location evidence="1">Cell membrane</location>
        <topology evidence="1">Multi-pass membrane protein</topology>
    </subcellularLocation>
</comment>
<evidence type="ECO:0000256" key="11">
    <source>
        <dbReference type="SAM" id="Phobius"/>
    </source>
</evidence>
<dbReference type="PRINTS" id="PR00237">
    <property type="entry name" value="GPCRRHODOPSN"/>
</dbReference>
<sequence length="795" mass="91401">MRVNFILLLLVYLSQIVDCSDIYSLFTSNPNEFTNSQQELDDNDLDMSSVWTNSTQDLNMIINENTNNTRITQHFYRFMWIIICACASLLTISGNLIVLITFRRVRKVGNLFILSLATADLIVGCFVMPIAGIYAIMESWNMGRVLCQIWLSIDFSASTASIFNLLTLSLDRYWSIISPLQYLGKRTQTRALFMIGFAWGLSILWIIPVIGWHKFTNEGIRDVHDNQCEPEYTRSKVFKVTTAIINFYLPLVVMMLLNGRIYYEIKRRYKNALLNNNSYTKRSVNANGVHNRYNSDRGGGNIEITRCSDSDRQLCTKNLTENDSLTKANPKIIPMKKRYQSTNARNSNIDSDMSDNSILRINFKEKRNLLLMLKQKPPSLASTRTITTTAAIIKPIKYSTRQYPTIDQIATERRDRNGNSHPNIYYKIDRQDYPSSSNGYKTRKFFTRADSIESNTNDLITRNHVGIRKGLNVDERCFKHTYDYHSCRIYSSDEQIKQQQQRSSPRRRKKMNGLRYNKRCARSTSSTGSTDTCRRCSFCDHHHHSTSCFTYHYRNTTAPDTTTSTRQRQLFFNLCQCTMREEERNIFTIHSNPLAMTSHDSNNVGLHPPIPLIDEVDSSRMRKRSLISVASRQISNSSTSSLSPSTRTSLVKPKRLSSFRKPNITAINMYSGTSGTACVSSVGSTTNSTSGVRNARGGSGITGKQTMWKQQEKAFRQLILIVLGFMCCFLPYFILYMVVAFCGNCISNRLITMSTWLGYANSTINPFLYALSNEHFRRTFNRILKRDQRRQSYYN</sequence>
<evidence type="ECO:0000256" key="1">
    <source>
        <dbReference type="ARBA" id="ARBA00004651"/>
    </source>
</evidence>
<feature type="domain" description="G-protein coupled receptors family 1 profile" evidence="13">
    <location>
        <begin position="91"/>
        <end position="769"/>
    </location>
</feature>
<keyword evidence="12" id="KW-0732">Signal</keyword>
<dbReference type="PANTHER" id="PTHR24248">
    <property type="entry name" value="ADRENERGIC RECEPTOR-RELATED G-PROTEIN COUPLED RECEPTOR"/>
    <property type="match status" value="1"/>
</dbReference>
<feature type="region of interest" description="Disordered" evidence="10">
    <location>
        <begin position="493"/>
        <end position="513"/>
    </location>
</feature>
<evidence type="ECO:0000256" key="6">
    <source>
        <dbReference type="ARBA" id="ARBA00023136"/>
    </source>
</evidence>
<evidence type="ECO:0000259" key="13">
    <source>
        <dbReference type="PROSITE" id="PS50262"/>
    </source>
</evidence>
<evidence type="ECO:0000256" key="12">
    <source>
        <dbReference type="SAM" id="SignalP"/>
    </source>
</evidence>
<dbReference type="Gene3D" id="1.20.1070.10">
    <property type="entry name" value="Rhodopsin 7-helix transmembrane proteins"/>
    <property type="match status" value="2"/>
</dbReference>
<feature type="transmembrane region" description="Helical" evidence="11">
    <location>
        <begin position="149"/>
        <end position="170"/>
    </location>
</feature>
<evidence type="ECO:0000256" key="9">
    <source>
        <dbReference type="RuleBase" id="RU000688"/>
    </source>
</evidence>
<dbReference type="EMBL" id="CAJOBC010007860">
    <property type="protein sequence ID" value="CAF3945344.1"/>
    <property type="molecule type" value="Genomic_DNA"/>
</dbReference>
<dbReference type="OrthoDB" id="10071887at2759"/>
<evidence type="ECO:0000256" key="8">
    <source>
        <dbReference type="ARBA" id="ARBA00023224"/>
    </source>
</evidence>
<evidence type="ECO:0000256" key="7">
    <source>
        <dbReference type="ARBA" id="ARBA00023170"/>
    </source>
</evidence>
<dbReference type="GO" id="GO:0071880">
    <property type="term" value="P:adenylate cyclase-activating adrenergic receptor signaling pathway"/>
    <property type="evidence" value="ECO:0007669"/>
    <property type="project" value="TreeGrafter"/>
</dbReference>
<dbReference type="GO" id="GO:0004930">
    <property type="term" value="F:G protein-coupled receptor activity"/>
    <property type="evidence" value="ECO:0007669"/>
    <property type="project" value="UniProtKB-KW"/>
</dbReference>
<dbReference type="GO" id="GO:0043410">
    <property type="term" value="P:positive regulation of MAPK cascade"/>
    <property type="evidence" value="ECO:0007669"/>
    <property type="project" value="TreeGrafter"/>
</dbReference>
<feature type="transmembrane region" description="Helical" evidence="11">
    <location>
        <begin position="191"/>
        <end position="212"/>
    </location>
</feature>
<keyword evidence="8 9" id="KW-0807">Transducer</keyword>
<dbReference type="Proteomes" id="UP000681722">
    <property type="component" value="Unassembled WGS sequence"/>
</dbReference>
<dbReference type="Pfam" id="PF00001">
    <property type="entry name" value="7tm_1"/>
    <property type="match status" value="2"/>
</dbReference>
<feature type="transmembrane region" description="Helical" evidence="11">
    <location>
        <begin position="718"/>
        <end position="739"/>
    </location>
</feature>
<evidence type="ECO:0000256" key="4">
    <source>
        <dbReference type="ARBA" id="ARBA00022989"/>
    </source>
</evidence>
<dbReference type="InterPro" id="IPR000276">
    <property type="entry name" value="GPCR_Rhodpsn"/>
</dbReference>
<dbReference type="PROSITE" id="PS50262">
    <property type="entry name" value="G_PROTEIN_RECEP_F1_2"/>
    <property type="match status" value="1"/>
</dbReference>
<keyword evidence="7 9" id="KW-0675">Receptor</keyword>
<dbReference type="InterPro" id="IPR017452">
    <property type="entry name" value="GPCR_Rhodpsn_7TM"/>
</dbReference>
<keyword evidence="2" id="KW-1003">Cell membrane</keyword>
<dbReference type="PANTHER" id="PTHR24248:SF204">
    <property type="entry name" value="HISTAMINE H1 RECEPTOR"/>
    <property type="match status" value="1"/>
</dbReference>
<feature type="compositionally biased region" description="Basic residues" evidence="10">
    <location>
        <begin position="504"/>
        <end position="513"/>
    </location>
</feature>
<protein>
    <recommendedName>
        <fullName evidence="13">G-protein coupled receptors family 1 profile domain-containing protein</fullName>
    </recommendedName>
</protein>
<evidence type="ECO:0000256" key="5">
    <source>
        <dbReference type="ARBA" id="ARBA00023040"/>
    </source>
</evidence>
<evidence type="ECO:0000256" key="2">
    <source>
        <dbReference type="ARBA" id="ARBA00022475"/>
    </source>
</evidence>
<keyword evidence="16" id="KW-1185">Reference proteome</keyword>
<evidence type="ECO:0000313" key="14">
    <source>
        <dbReference type="EMBL" id="CAF1181060.1"/>
    </source>
</evidence>
<feature type="transmembrane region" description="Helical" evidence="11">
    <location>
        <begin position="78"/>
        <end position="99"/>
    </location>
</feature>
<gene>
    <name evidence="14" type="ORF">GPM918_LOCUS22704</name>
    <name evidence="15" type="ORF">SRO942_LOCUS22703</name>
</gene>
<dbReference type="AlphaFoldDB" id="A0A814V0V8"/>
<dbReference type="GO" id="GO:0005886">
    <property type="term" value="C:plasma membrane"/>
    <property type="evidence" value="ECO:0007669"/>
    <property type="project" value="UniProtKB-SubCell"/>
</dbReference>
<feature type="signal peptide" evidence="12">
    <location>
        <begin position="1"/>
        <end position="19"/>
    </location>
</feature>
<keyword evidence="4 11" id="KW-1133">Transmembrane helix</keyword>
<reference evidence="14" key="1">
    <citation type="submission" date="2021-02" db="EMBL/GenBank/DDBJ databases">
        <authorList>
            <person name="Nowell W R."/>
        </authorList>
    </citation>
    <scope>NUCLEOTIDE SEQUENCE</scope>
</reference>
<dbReference type="Proteomes" id="UP000663829">
    <property type="component" value="Unassembled WGS sequence"/>
</dbReference>
<evidence type="ECO:0000313" key="16">
    <source>
        <dbReference type="Proteomes" id="UP000663829"/>
    </source>
</evidence>
<proteinExistence type="inferred from homology"/>
<dbReference type="SUPFAM" id="SSF81321">
    <property type="entry name" value="Family A G protein-coupled receptor-like"/>
    <property type="match status" value="1"/>
</dbReference>
<keyword evidence="5 9" id="KW-0297">G-protein coupled receptor</keyword>
<feature type="transmembrane region" description="Helical" evidence="11">
    <location>
        <begin position="111"/>
        <end position="137"/>
    </location>
</feature>
<dbReference type="EMBL" id="CAJNOQ010007859">
    <property type="protein sequence ID" value="CAF1181060.1"/>
    <property type="molecule type" value="Genomic_DNA"/>
</dbReference>
<keyword evidence="6 11" id="KW-0472">Membrane</keyword>
<accession>A0A814V0V8</accession>
<name>A0A814V0V8_9BILA</name>
<feature type="transmembrane region" description="Helical" evidence="11">
    <location>
        <begin position="243"/>
        <end position="263"/>
    </location>
</feature>
<keyword evidence="3 9" id="KW-0812">Transmembrane</keyword>
<dbReference type="PROSITE" id="PS00237">
    <property type="entry name" value="G_PROTEIN_RECEP_F1_1"/>
    <property type="match status" value="1"/>
</dbReference>
<evidence type="ECO:0000256" key="3">
    <source>
        <dbReference type="ARBA" id="ARBA00022692"/>
    </source>
</evidence>
<organism evidence="14 16">
    <name type="scientific">Didymodactylos carnosus</name>
    <dbReference type="NCBI Taxonomy" id="1234261"/>
    <lineage>
        <taxon>Eukaryota</taxon>
        <taxon>Metazoa</taxon>
        <taxon>Spiralia</taxon>
        <taxon>Gnathifera</taxon>
        <taxon>Rotifera</taxon>
        <taxon>Eurotatoria</taxon>
        <taxon>Bdelloidea</taxon>
        <taxon>Philodinida</taxon>
        <taxon>Philodinidae</taxon>
        <taxon>Didymodactylos</taxon>
    </lineage>
</organism>
<feature type="chain" id="PRO_5035603954" description="G-protein coupled receptors family 1 profile domain-containing protein" evidence="12">
    <location>
        <begin position="20"/>
        <end position="795"/>
    </location>
</feature>
<comment type="caution">
    <text evidence="14">The sequence shown here is derived from an EMBL/GenBank/DDBJ whole genome shotgun (WGS) entry which is preliminary data.</text>
</comment>
<comment type="similarity">
    <text evidence="9">Belongs to the G-protein coupled receptor 1 family.</text>
</comment>